<comment type="catalytic activity">
    <reaction evidence="3">
        <text>2 GTP = 3',3'-c-di-GMP + 2 diphosphate</text>
        <dbReference type="Rhea" id="RHEA:24898"/>
        <dbReference type="ChEBI" id="CHEBI:33019"/>
        <dbReference type="ChEBI" id="CHEBI:37565"/>
        <dbReference type="ChEBI" id="CHEBI:58805"/>
        <dbReference type="EC" id="2.7.7.65"/>
    </reaction>
</comment>
<dbReference type="GO" id="GO:0043709">
    <property type="term" value="P:cell adhesion involved in single-species biofilm formation"/>
    <property type="evidence" value="ECO:0007669"/>
    <property type="project" value="TreeGrafter"/>
</dbReference>
<gene>
    <name evidence="6" type="ORF">FSC10_08630</name>
</gene>
<name>A0AAE7BX17_9GAMM</name>
<dbReference type="GO" id="GO:0005886">
    <property type="term" value="C:plasma membrane"/>
    <property type="evidence" value="ECO:0007669"/>
    <property type="project" value="TreeGrafter"/>
</dbReference>
<accession>A0AAE7BX17</accession>
<dbReference type="SMART" id="SM00267">
    <property type="entry name" value="GGDEF"/>
    <property type="match status" value="1"/>
</dbReference>
<dbReference type="Proteomes" id="UP000503505">
    <property type="component" value="Chromosome"/>
</dbReference>
<feature type="transmembrane region" description="Helical" evidence="4">
    <location>
        <begin position="107"/>
        <end position="129"/>
    </location>
</feature>
<evidence type="ECO:0000259" key="5">
    <source>
        <dbReference type="PROSITE" id="PS50887"/>
    </source>
</evidence>
<dbReference type="GO" id="GO:0052621">
    <property type="term" value="F:diguanylate cyclase activity"/>
    <property type="evidence" value="ECO:0007669"/>
    <property type="project" value="UniProtKB-EC"/>
</dbReference>
<dbReference type="EMBL" id="CP044463">
    <property type="protein sequence ID" value="QIC67437.1"/>
    <property type="molecule type" value="Genomic_DNA"/>
</dbReference>
<dbReference type="NCBIfam" id="TIGR00254">
    <property type="entry name" value="GGDEF"/>
    <property type="match status" value="1"/>
</dbReference>
<dbReference type="RefSeq" id="WP_071321088.1">
    <property type="nucleotide sequence ID" value="NZ_CP030754.1"/>
</dbReference>
<feature type="transmembrane region" description="Helical" evidence="4">
    <location>
        <begin position="185"/>
        <end position="204"/>
    </location>
</feature>
<dbReference type="FunFam" id="3.30.70.270:FF:000001">
    <property type="entry name" value="Diguanylate cyclase domain protein"/>
    <property type="match status" value="1"/>
</dbReference>
<evidence type="ECO:0000256" key="4">
    <source>
        <dbReference type="SAM" id="Phobius"/>
    </source>
</evidence>
<dbReference type="InterPro" id="IPR029787">
    <property type="entry name" value="Nucleotide_cyclase"/>
</dbReference>
<sequence>MKLAGSKQISHEKVNELIAHGLNYVYFRKELEPIYRQQYRDEAAYEFRFRGSIILVLYFVLSYGIFQTISIDEKLIHWLSLYAWVGVITIAVWLMSFSKPFNRFFDLYTTLGATSAVAISFVIIPVIGQDIDNDALLHVAMMYAVVINYSFVGMRFYSALIAGWGGGLIGYLVTVSLNYNIDWTFLHRTYTFSSLLGMIIAYAIDRQHRENYLQNCIIELHKEELTQQAQELERLTQLDALTGLANRRYLTEYLDTQWRHALRHQAPLSIMMVDIDYFKNYNDHFGHIAGDACLQLVAQQLQGISSRSMELAARYGGEEFLLVYPYIDEVEIQKIAQELIQRINALQLFHPASQVSGHVTVSIGCASIKPQENDRLADFIAQADEALYAAKAEGRNRFKIAPRQSKNNVYMI</sequence>
<dbReference type="Gene3D" id="3.30.70.270">
    <property type="match status" value="1"/>
</dbReference>
<feature type="transmembrane region" description="Helical" evidence="4">
    <location>
        <begin position="49"/>
        <end position="69"/>
    </location>
</feature>
<proteinExistence type="predicted"/>
<dbReference type="SUPFAM" id="SSF55073">
    <property type="entry name" value="Nucleotide cyclase"/>
    <property type="match status" value="1"/>
</dbReference>
<dbReference type="InterPro" id="IPR000160">
    <property type="entry name" value="GGDEF_dom"/>
</dbReference>
<keyword evidence="4" id="KW-1133">Transmembrane helix</keyword>
<organism evidence="6 7">
    <name type="scientific">Acinetobacter schindleri</name>
    <dbReference type="NCBI Taxonomy" id="108981"/>
    <lineage>
        <taxon>Bacteria</taxon>
        <taxon>Pseudomonadati</taxon>
        <taxon>Pseudomonadota</taxon>
        <taxon>Gammaproteobacteria</taxon>
        <taxon>Moraxellales</taxon>
        <taxon>Moraxellaceae</taxon>
        <taxon>Acinetobacter</taxon>
    </lineage>
</organism>
<feature type="domain" description="GGDEF" evidence="5">
    <location>
        <begin position="266"/>
        <end position="403"/>
    </location>
</feature>
<dbReference type="CDD" id="cd01949">
    <property type="entry name" value="GGDEF"/>
    <property type="match status" value="1"/>
</dbReference>
<dbReference type="AlphaFoldDB" id="A0AAE7BX17"/>
<feature type="transmembrane region" description="Helical" evidence="4">
    <location>
        <begin position="135"/>
        <end position="152"/>
    </location>
</feature>
<evidence type="ECO:0000313" key="6">
    <source>
        <dbReference type="EMBL" id="QIC67437.1"/>
    </source>
</evidence>
<feature type="transmembrane region" description="Helical" evidence="4">
    <location>
        <begin position="75"/>
        <end position="95"/>
    </location>
</feature>
<evidence type="ECO:0000313" key="7">
    <source>
        <dbReference type="Proteomes" id="UP000503505"/>
    </source>
</evidence>
<keyword evidence="4" id="KW-0812">Transmembrane</keyword>
<reference evidence="6 7" key="1">
    <citation type="submission" date="2019-09" db="EMBL/GenBank/DDBJ databases">
        <title>Non-baumannii Acinetobacter spp. carrying blaNDM-1 isolated in China.</title>
        <authorList>
            <person name="Cui C."/>
            <person name="Chen C."/>
            <person name="Sun J."/>
            <person name="Liu Y."/>
        </authorList>
    </citation>
    <scope>NUCLEOTIDE SEQUENCE [LARGE SCALE GENOMIC DNA]</scope>
    <source>
        <strain evidence="6 7">HZE23-1</strain>
    </source>
</reference>
<dbReference type="GO" id="GO:1902201">
    <property type="term" value="P:negative regulation of bacterial-type flagellum-dependent cell motility"/>
    <property type="evidence" value="ECO:0007669"/>
    <property type="project" value="TreeGrafter"/>
</dbReference>
<evidence type="ECO:0000256" key="1">
    <source>
        <dbReference type="ARBA" id="ARBA00001946"/>
    </source>
</evidence>
<comment type="cofactor">
    <cofactor evidence="1">
        <name>Mg(2+)</name>
        <dbReference type="ChEBI" id="CHEBI:18420"/>
    </cofactor>
</comment>
<feature type="transmembrane region" description="Helical" evidence="4">
    <location>
        <begin position="159"/>
        <end position="179"/>
    </location>
</feature>
<dbReference type="Pfam" id="PF00990">
    <property type="entry name" value="GGDEF"/>
    <property type="match status" value="1"/>
</dbReference>
<dbReference type="EC" id="2.7.7.65" evidence="2"/>
<evidence type="ECO:0000256" key="3">
    <source>
        <dbReference type="ARBA" id="ARBA00034247"/>
    </source>
</evidence>
<keyword evidence="4" id="KW-0472">Membrane</keyword>
<dbReference type="PANTHER" id="PTHR45138:SF9">
    <property type="entry name" value="DIGUANYLATE CYCLASE DGCM-RELATED"/>
    <property type="match status" value="1"/>
</dbReference>
<dbReference type="InterPro" id="IPR050469">
    <property type="entry name" value="Diguanylate_Cyclase"/>
</dbReference>
<evidence type="ECO:0000256" key="2">
    <source>
        <dbReference type="ARBA" id="ARBA00012528"/>
    </source>
</evidence>
<dbReference type="PROSITE" id="PS50887">
    <property type="entry name" value="GGDEF"/>
    <property type="match status" value="1"/>
</dbReference>
<dbReference type="PANTHER" id="PTHR45138">
    <property type="entry name" value="REGULATORY COMPONENTS OF SENSORY TRANSDUCTION SYSTEM"/>
    <property type="match status" value="1"/>
</dbReference>
<dbReference type="InterPro" id="IPR043128">
    <property type="entry name" value="Rev_trsase/Diguanyl_cyclase"/>
</dbReference>
<protein>
    <recommendedName>
        <fullName evidence="2">diguanylate cyclase</fullName>
        <ecNumber evidence="2">2.7.7.65</ecNumber>
    </recommendedName>
</protein>